<gene>
    <name evidence="2" type="ORF">Tci_881784</name>
</gene>
<name>A0A699TGV9_TANCI</name>
<dbReference type="Gene3D" id="3.30.70.240">
    <property type="match status" value="1"/>
</dbReference>
<proteinExistence type="predicted"/>
<keyword evidence="2" id="KW-0648">Protein biosynthesis</keyword>
<evidence type="ECO:0000259" key="1">
    <source>
        <dbReference type="Pfam" id="PF21018"/>
    </source>
</evidence>
<organism evidence="2">
    <name type="scientific">Tanacetum cinerariifolium</name>
    <name type="common">Dalmatian daisy</name>
    <name type="synonym">Chrysanthemum cinerariifolium</name>
    <dbReference type="NCBI Taxonomy" id="118510"/>
    <lineage>
        <taxon>Eukaryota</taxon>
        <taxon>Viridiplantae</taxon>
        <taxon>Streptophyta</taxon>
        <taxon>Embryophyta</taxon>
        <taxon>Tracheophyta</taxon>
        <taxon>Spermatophyta</taxon>
        <taxon>Magnoliopsida</taxon>
        <taxon>eudicotyledons</taxon>
        <taxon>Gunneridae</taxon>
        <taxon>Pentapetalae</taxon>
        <taxon>asterids</taxon>
        <taxon>campanulids</taxon>
        <taxon>Asterales</taxon>
        <taxon>Asteraceae</taxon>
        <taxon>Asteroideae</taxon>
        <taxon>Anthemideae</taxon>
        <taxon>Anthemidinae</taxon>
        <taxon>Tanacetum</taxon>
    </lineage>
</organism>
<dbReference type="AlphaFoldDB" id="A0A699TGV9"/>
<comment type="caution">
    <text evidence="2">The sequence shown here is derived from an EMBL/GenBank/DDBJ whole genome shotgun (WGS) entry which is preliminary data.</text>
</comment>
<evidence type="ECO:0000313" key="2">
    <source>
        <dbReference type="EMBL" id="GFD09815.1"/>
    </source>
</evidence>
<dbReference type="EMBL" id="BKCJ011248130">
    <property type="protein sequence ID" value="GFD09815.1"/>
    <property type="molecule type" value="Genomic_DNA"/>
</dbReference>
<dbReference type="InterPro" id="IPR048876">
    <property type="entry name" value="BipA_C"/>
</dbReference>
<feature type="domain" description="TypA/BipA C-terminal" evidence="1">
    <location>
        <begin position="80"/>
        <end position="152"/>
    </location>
</feature>
<feature type="non-terminal residue" evidence="2">
    <location>
        <position position="153"/>
    </location>
</feature>
<dbReference type="Pfam" id="PF21018">
    <property type="entry name" value="BipA_C"/>
    <property type="match status" value="1"/>
</dbReference>
<sequence length="153" mass="17503">MRREGYELQVGQPQVLFKEDDNGNRLEPVELLVVDVPEETAGKVIELVSMRKGEMTIMEPKGDLQHLEFSIPSRGLIGLRNNVIGEHTRPNDLTVNIQKGKKLTNMRASGTDDNVKIVPKRQFSLEEAMEYIQKDEYLEVTPKSVRMRKILLD</sequence>
<dbReference type="SUPFAM" id="SSF54980">
    <property type="entry name" value="EF-G C-terminal domain-like"/>
    <property type="match status" value="1"/>
</dbReference>
<dbReference type="GO" id="GO:0003746">
    <property type="term" value="F:translation elongation factor activity"/>
    <property type="evidence" value="ECO:0007669"/>
    <property type="project" value="UniProtKB-KW"/>
</dbReference>
<protein>
    <submittedName>
        <fullName evidence="2">Elongation factor family protein</fullName>
    </submittedName>
</protein>
<accession>A0A699TGV9</accession>
<keyword evidence="2" id="KW-0251">Elongation factor</keyword>
<dbReference type="InterPro" id="IPR035647">
    <property type="entry name" value="EFG_III/V"/>
</dbReference>
<reference evidence="2" key="1">
    <citation type="journal article" date="2019" name="Sci. Rep.">
        <title>Draft genome of Tanacetum cinerariifolium, the natural source of mosquito coil.</title>
        <authorList>
            <person name="Yamashiro T."/>
            <person name="Shiraishi A."/>
            <person name="Satake H."/>
            <person name="Nakayama K."/>
        </authorList>
    </citation>
    <scope>NUCLEOTIDE SEQUENCE</scope>
</reference>
<dbReference type="Gene3D" id="3.30.70.870">
    <property type="entry name" value="Elongation Factor G (Translational Gtpase), domain 3"/>
    <property type="match status" value="1"/>
</dbReference>